<evidence type="ECO:0000313" key="2">
    <source>
        <dbReference type="EMBL" id="SMB78810.1"/>
    </source>
</evidence>
<dbReference type="AlphaFoldDB" id="A0A1W1UCM7"/>
<proteinExistence type="predicted"/>
<feature type="signal peptide" evidence="1">
    <location>
        <begin position="1"/>
        <end position="22"/>
    </location>
</feature>
<dbReference type="EMBL" id="FWWR01000008">
    <property type="protein sequence ID" value="SMB78810.1"/>
    <property type="molecule type" value="Genomic_DNA"/>
</dbReference>
<dbReference type="STRING" id="573058.SAMN00017477_0103"/>
<evidence type="ECO:0000256" key="1">
    <source>
        <dbReference type="SAM" id="SignalP"/>
    </source>
</evidence>
<reference evidence="3" key="1">
    <citation type="submission" date="2017-04" db="EMBL/GenBank/DDBJ databases">
        <authorList>
            <person name="Varghese N."/>
            <person name="Submissions S."/>
        </authorList>
    </citation>
    <scope>NUCLEOTIDE SEQUENCE [LARGE SCALE GENOMIC DNA]</scope>
    <source>
        <strain evidence="3">DSM 20463</strain>
    </source>
</reference>
<name>A0A1W1UCM7_PEPAS</name>
<keyword evidence="1" id="KW-0732">Signal</keyword>
<evidence type="ECO:0000313" key="3">
    <source>
        <dbReference type="Proteomes" id="UP000192368"/>
    </source>
</evidence>
<sequence>MLKKSRILTLLTILCLSTTLYAQKVDCQEVPKFEPKIGSIITYGTNVPGNLKYMSPGSRYDFSIGYSQSTLYTNYALYGSTMYTMVAKTVSPLHSTKLIIWANHNGKRVKLDEADISSGYYDTTLSFYALSKDDYVYVEFVGPCSIIGYIYAQQ</sequence>
<dbReference type="Proteomes" id="UP000192368">
    <property type="component" value="Unassembled WGS sequence"/>
</dbReference>
<accession>A0A1W1UCM7</accession>
<protein>
    <submittedName>
        <fullName evidence="2">Uncharacterized protein</fullName>
    </submittedName>
</protein>
<organism evidence="2 3">
    <name type="scientific">Peptoniphilus asaccharolyticus DSM 20463</name>
    <dbReference type="NCBI Taxonomy" id="573058"/>
    <lineage>
        <taxon>Bacteria</taxon>
        <taxon>Bacillati</taxon>
        <taxon>Bacillota</taxon>
        <taxon>Tissierellia</taxon>
        <taxon>Tissierellales</taxon>
        <taxon>Peptoniphilaceae</taxon>
        <taxon>Peptoniphilus</taxon>
    </lineage>
</organism>
<feature type="chain" id="PRO_5039367408" evidence="1">
    <location>
        <begin position="23"/>
        <end position="154"/>
    </location>
</feature>
<dbReference type="RefSeq" id="WP_084229815.1">
    <property type="nucleotide sequence ID" value="NZ_FWWR01000008.1"/>
</dbReference>
<keyword evidence="3" id="KW-1185">Reference proteome</keyword>
<gene>
    <name evidence="2" type="ORF">SAMN00017477_0103</name>
</gene>